<keyword evidence="2 4" id="KW-0964">Secreted</keyword>
<dbReference type="InterPro" id="IPR001492">
    <property type="entry name" value="Flagellin"/>
</dbReference>
<evidence type="ECO:0000256" key="1">
    <source>
        <dbReference type="ARBA" id="ARBA00005709"/>
    </source>
</evidence>
<dbReference type="InterPro" id="IPR001029">
    <property type="entry name" value="Flagellin_N"/>
</dbReference>
<gene>
    <name evidence="7" type="ORF">SAMN04487931_10272</name>
</gene>
<evidence type="ECO:0000313" key="8">
    <source>
        <dbReference type="Proteomes" id="UP000199608"/>
    </source>
</evidence>
<dbReference type="Pfam" id="PF00700">
    <property type="entry name" value="Flagellin_C"/>
    <property type="match status" value="1"/>
</dbReference>
<accession>A0A1H2DTC2</accession>
<dbReference type="InterPro" id="IPR042187">
    <property type="entry name" value="Flagellin_C_sub2"/>
</dbReference>
<dbReference type="Gene3D" id="6.10.10.10">
    <property type="entry name" value="Flagellar export chaperone, C-terminal domain"/>
    <property type="match status" value="1"/>
</dbReference>
<evidence type="ECO:0000259" key="6">
    <source>
        <dbReference type="Pfam" id="PF00700"/>
    </source>
</evidence>
<name>A0A1H2DTC2_9BACT</name>
<dbReference type="Pfam" id="PF00669">
    <property type="entry name" value="Flagellin_N"/>
    <property type="match status" value="1"/>
</dbReference>
<comment type="similarity">
    <text evidence="1 4">Belongs to the bacterial flagellin family.</text>
</comment>
<dbReference type="Gene3D" id="2.160.10.10">
    <property type="entry name" value="Hexapeptide repeat proteins"/>
    <property type="match status" value="1"/>
</dbReference>
<dbReference type="AlphaFoldDB" id="A0A1H2DTC2"/>
<reference evidence="8" key="1">
    <citation type="submission" date="2016-10" db="EMBL/GenBank/DDBJ databases">
        <authorList>
            <person name="Varghese N."/>
            <person name="Submissions S."/>
        </authorList>
    </citation>
    <scope>NUCLEOTIDE SEQUENCE [LARGE SCALE GENOMIC DNA]</scope>
    <source>
        <strain evidence="8">DSM 3384</strain>
    </source>
</reference>
<dbReference type="SUPFAM" id="SSF51161">
    <property type="entry name" value="Trimeric LpxA-like enzymes"/>
    <property type="match status" value="1"/>
</dbReference>
<keyword evidence="7" id="KW-0969">Cilium</keyword>
<keyword evidence="7" id="KW-0966">Cell projection</keyword>
<feature type="domain" description="Flagellin C-terminal" evidence="6">
    <location>
        <begin position="732"/>
        <end position="816"/>
    </location>
</feature>
<dbReference type="SUPFAM" id="SSF64518">
    <property type="entry name" value="Phase 1 flagellin"/>
    <property type="match status" value="2"/>
</dbReference>
<dbReference type="PANTHER" id="PTHR42792">
    <property type="entry name" value="FLAGELLIN"/>
    <property type="match status" value="1"/>
</dbReference>
<dbReference type="InterPro" id="IPR010810">
    <property type="entry name" value="Flagellin_hook_IN_motif"/>
</dbReference>
<evidence type="ECO:0000256" key="4">
    <source>
        <dbReference type="RuleBase" id="RU362073"/>
    </source>
</evidence>
<dbReference type="PRINTS" id="PR00207">
    <property type="entry name" value="FLAGELLIN"/>
</dbReference>
<dbReference type="GO" id="GO:0005576">
    <property type="term" value="C:extracellular region"/>
    <property type="evidence" value="ECO:0007669"/>
    <property type="project" value="UniProtKB-SubCell"/>
</dbReference>
<evidence type="ECO:0000256" key="2">
    <source>
        <dbReference type="ARBA" id="ARBA00022525"/>
    </source>
</evidence>
<dbReference type="InterPro" id="IPR046358">
    <property type="entry name" value="Flagellin_C"/>
</dbReference>
<dbReference type="Gene3D" id="3.30.70.2120">
    <property type="match status" value="1"/>
</dbReference>
<dbReference type="Proteomes" id="UP000199608">
    <property type="component" value="Unassembled WGS sequence"/>
</dbReference>
<keyword evidence="7" id="KW-0282">Flagellum</keyword>
<dbReference type="InterPro" id="IPR011004">
    <property type="entry name" value="Trimer_LpxA-like_sf"/>
</dbReference>
<comment type="subcellular location">
    <subcellularLocation>
        <location evidence="4">Secreted</location>
    </subcellularLocation>
    <subcellularLocation>
        <location evidence="4">Bacterial flagellum</location>
    </subcellularLocation>
</comment>
<keyword evidence="8" id="KW-1185">Reference proteome</keyword>
<dbReference type="Gene3D" id="6.10.280.190">
    <property type="match status" value="1"/>
</dbReference>
<evidence type="ECO:0000259" key="5">
    <source>
        <dbReference type="Pfam" id="PF00669"/>
    </source>
</evidence>
<organism evidence="7 8">
    <name type="scientific">Desulfobacula phenolica</name>
    <dbReference type="NCBI Taxonomy" id="90732"/>
    <lineage>
        <taxon>Bacteria</taxon>
        <taxon>Pseudomonadati</taxon>
        <taxon>Thermodesulfobacteriota</taxon>
        <taxon>Desulfobacteria</taxon>
        <taxon>Desulfobacterales</taxon>
        <taxon>Desulfobacteraceae</taxon>
        <taxon>Desulfobacula</taxon>
    </lineage>
</organism>
<feature type="domain" description="Flagellin N-terminal" evidence="5">
    <location>
        <begin position="5"/>
        <end position="143"/>
    </location>
</feature>
<dbReference type="GO" id="GO:0005198">
    <property type="term" value="F:structural molecule activity"/>
    <property type="evidence" value="ECO:0007669"/>
    <property type="project" value="UniProtKB-UniRule"/>
</dbReference>
<evidence type="ECO:0000256" key="3">
    <source>
        <dbReference type="ARBA" id="ARBA00023143"/>
    </source>
</evidence>
<comment type="function">
    <text evidence="4">Flagellin is the subunit protein which polymerizes to form the filaments of bacterial flagella.</text>
</comment>
<dbReference type="Pfam" id="PF07196">
    <property type="entry name" value="Flagellin_IN"/>
    <property type="match status" value="1"/>
</dbReference>
<evidence type="ECO:0000313" key="7">
    <source>
        <dbReference type="EMBL" id="SDT85688.1"/>
    </source>
</evidence>
<dbReference type="EMBL" id="FNLL01000002">
    <property type="protein sequence ID" value="SDT85688.1"/>
    <property type="molecule type" value="Genomic_DNA"/>
</dbReference>
<protein>
    <recommendedName>
        <fullName evidence="4">Flagellin</fullName>
    </recommendedName>
</protein>
<proteinExistence type="inferred from homology"/>
<dbReference type="Gene3D" id="1.20.1330.10">
    <property type="entry name" value="f41 fragment of flagellin, N-terminal domain"/>
    <property type="match status" value="2"/>
</dbReference>
<keyword evidence="3 4" id="KW-0975">Bacterial flagellum</keyword>
<dbReference type="PANTHER" id="PTHR42792:SF2">
    <property type="entry name" value="FLAGELLIN"/>
    <property type="match status" value="1"/>
</dbReference>
<sequence length="817" mass="83064">MALRINTNVASLNAHKNMIKTDNSLSSALEKLSSGLRINKAADDASGMAIADSLRSQSLGLGQAIRNGNDGISIVQTADAALEESINIVNTIKQKSIQSAQDGQTTESRKAIQADISKLTEELDTIAKTTAFNNQKLLSGNFTDKKFQIGAYAGETVDISIQSTEATKIGHINTSNLTFASEGTAELNIYSNLKNETYSLNSIELEYNNSRENSVGAVADAINKLSDVLGISATASVESSTDSHVNAGSTDTGFAINGVTIGALSVSENDSDGALVSAINNKTSEHGVSASVDQYGILTLTSTDDRAIEVTMGGEGTKNVMGGTQDMSTLGTVEVRQEGTSEIVITDANVKDGIAISTVEGSLTVKTETAVTTKDSVVAAGSKLVATTVGSGTVVAGSLKIDTGEAASGVAGDTIGAGSVITSGSTIGSGTTIQGSFAVSGSTATAANTTSVLTAGSSLTSGSTVGNGSIFKGDVSAFFEDAGGNVVVSGSGADMVTKTTADVAIDDGETLTLAADAKLAANTELAQDSVVAAGSVFTGDIGTKGDNTVTGDMTIVGDSLLKANSVLETGSSLSDQFKVTGNVTGTMTLEIDSKVGATSVLTDGSAIGADVTIKDDITVGYDTDMLLEAGSKIAAKSTLTAGTHLTNDITDENDITYKEGTTLENDIVVKAEETLTKAMVINGGSILKADSVLDTNVAAQSDGAVSSVSDGVSYRLSDVDVTTQEGAQIGIAVADAALKNLDKVRSDLGSVQNQLTSTIANISTTKVNVQAAESTIRDVDFAEESANFTKMQILSQAGTFAMSQANASAQNVLSLLQ</sequence>
<dbReference type="RefSeq" id="WP_092230214.1">
    <property type="nucleotide sequence ID" value="NZ_FNLL01000002.1"/>
</dbReference>
<dbReference type="GO" id="GO:0009288">
    <property type="term" value="C:bacterial-type flagellum"/>
    <property type="evidence" value="ECO:0007669"/>
    <property type="project" value="UniProtKB-SubCell"/>
</dbReference>